<evidence type="ECO:0000313" key="3">
    <source>
        <dbReference type="Proteomes" id="UP001187734"/>
    </source>
</evidence>
<dbReference type="AlphaFoldDB" id="A0AAE8SLR0"/>
<reference evidence="2" key="1">
    <citation type="submission" date="2018-03" db="EMBL/GenBank/DDBJ databases">
        <authorList>
            <person name="Guldener U."/>
        </authorList>
    </citation>
    <scope>NUCLEOTIDE SEQUENCE</scope>
</reference>
<accession>A0AAE8SLR0</accession>
<name>A0AAE8SLR0_9HYPO</name>
<evidence type="ECO:0000256" key="1">
    <source>
        <dbReference type="SAM" id="Coils"/>
    </source>
</evidence>
<keyword evidence="1" id="KW-0175">Coiled coil</keyword>
<protein>
    <submittedName>
        <fullName evidence="2">Uncharacterized protein</fullName>
    </submittedName>
</protein>
<feature type="coiled-coil region" evidence="1">
    <location>
        <begin position="21"/>
        <end position="62"/>
    </location>
</feature>
<organism evidence="2 3">
    <name type="scientific">Fusarium torulosum</name>
    <dbReference type="NCBI Taxonomy" id="33205"/>
    <lineage>
        <taxon>Eukaryota</taxon>
        <taxon>Fungi</taxon>
        <taxon>Dikarya</taxon>
        <taxon>Ascomycota</taxon>
        <taxon>Pezizomycotina</taxon>
        <taxon>Sordariomycetes</taxon>
        <taxon>Hypocreomycetidae</taxon>
        <taxon>Hypocreales</taxon>
        <taxon>Nectriaceae</taxon>
        <taxon>Fusarium</taxon>
    </lineage>
</organism>
<gene>
    <name evidence="2" type="ORF">FTOL_10121</name>
</gene>
<dbReference type="Proteomes" id="UP001187734">
    <property type="component" value="Unassembled WGS sequence"/>
</dbReference>
<proteinExistence type="predicted"/>
<evidence type="ECO:0000313" key="2">
    <source>
        <dbReference type="EMBL" id="SPJ83605.1"/>
    </source>
</evidence>
<dbReference type="EMBL" id="ONZP01000380">
    <property type="protein sequence ID" value="SPJ83605.1"/>
    <property type="molecule type" value="Genomic_DNA"/>
</dbReference>
<keyword evidence="3" id="KW-1185">Reference proteome</keyword>
<comment type="caution">
    <text evidence="2">The sequence shown here is derived from an EMBL/GenBank/DDBJ whole genome shotgun (WGS) entry which is preliminary data.</text>
</comment>
<sequence>MAWKLVVAGIFENLSHGKALLADATAKLQTLREKLGEANQAIAQAEEKVDAFFTEHQTLAKEIARMEASD</sequence>